<sequence length="343" mass="39278">MAPPLEPLDKADREITRYLENNSTEFRELCEGWENEAGDKHFQRQRYQADNTTEKSQKFFYNMMQSIATELQKSAGGCFTMKKLPHEQRIILDMCAGPGGFLQAALTFNRGSQAIAFSLPEDNGGHRMRLPEKAPVTTQYCDVTMFAADMGVDIIPKSHPDYDKFLGRQLDENQQFGLVLCDGQVRRTQERAAYREHRETRRLFATQIALGLEHAAPRGTMIVLMHKVEIWPMLSLIYQFYQFADVKLHKPFKSHATRSSYYLIARNIQTEHPGVRALIDEMKLIWRVATFGTDEEYEETVRGDGTLATAVLERFGKTLIRLAGPVWKTQKEALEKSSFVRGA</sequence>
<organism evidence="2 3">
    <name type="scientific">Septoria linicola</name>
    <dbReference type="NCBI Taxonomy" id="215465"/>
    <lineage>
        <taxon>Eukaryota</taxon>
        <taxon>Fungi</taxon>
        <taxon>Dikarya</taxon>
        <taxon>Ascomycota</taxon>
        <taxon>Pezizomycotina</taxon>
        <taxon>Dothideomycetes</taxon>
        <taxon>Dothideomycetidae</taxon>
        <taxon>Mycosphaerellales</taxon>
        <taxon>Mycosphaerellaceae</taxon>
        <taxon>Septoria</taxon>
    </lineage>
</organism>
<keyword evidence="2" id="KW-0489">Methyltransferase</keyword>
<name>A0A9Q9AUH2_9PEZI</name>
<dbReference type="AlphaFoldDB" id="A0A9Q9AUH2"/>
<gene>
    <name evidence="2" type="ORF">Slin15195_G042550</name>
</gene>
<keyword evidence="2" id="KW-0808">Transferase</keyword>
<feature type="domain" description="Ribosomal RNA methyltransferase FtsJ" evidence="1">
    <location>
        <begin position="87"/>
        <end position="267"/>
    </location>
</feature>
<dbReference type="Proteomes" id="UP001056384">
    <property type="component" value="Chromosome 3"/>
</dbReference>
<dbReference type="EMBL" id="CP099420">
    <property type="protein sequence ID" value="USW50936.1"/>
    <property type="molecule type" value="Genomic_DNA"/>
</dbReference>
<dbReference type="GO" id="GO:0032259">
    <property type="term" value="P:methylation"/>
    <property type="evidence" value="ECO:0007669"/>
    <property type="project" value="UniProtKB-KW"/>
</dbReference>
<protein>
    <submittedName>
        <fullName evidence="2">Ribosomal RNA methyltransferase FtsJ domain-containing protein</fullName>
    </submittedName>
</protein>
<evidence type="ECO:0000313" key="2">
    <source>
        <dbReference type="EMBL" id="USW50936.1"/>
    </source>
</evidence>
<dbReference type="InterPro" id="IPR002877">
    <property type="entry name" value="RNA_MeTrfase_FtsJ_dom"/>
</dbReference>
<dbReference type="Gene3D" id="3.40.50.150">
    <property type="entry name" value="Vaccinia Virus protein VP39"/>
    <property type="match status" value="1"/>
</dbReference>
<accession>A0A9Q9AUH2</accession>
<dbReference type="GO" id="GO:0008168">
    <property type="term" value="F:methyltransferase activity"/>
    <property type="evidence" value="ECO:0007669"/>
    <property type="project" value="UniProtKB-KW"/>
</dbReference>
<dbReference type="SUPFAM" id="SSF53335">
    <property type="entry name" value="S-adenosyl-L-methionine-dependent methyltransferases"/>
    <property type="match status" value="1"/>
</dbReference>
<dbReference type="Pfam" id="PF01728">
    <property type="entry name" value="FtsJ"/>
    <property type="match status" value="1"/>
</dbReference>
<evidence type="ECO:0000313" key="3">
    <source>
        <dbReference type="Proteomes" id="UP001056384"/>
    </source>
</evidence>
<reference evidence="2" key="1">
    <citation type="submission" date="2022-06" db="EMBL/GenBank/DDBJ databases">
        <title>Complete genome sequences of two strains of the flax pathogen Septoria linicola.</title>
        <authorList>
            <person name="Lapalu N."/>
            <person name="Simon A."/>
            <person name="Demenou B."/>
            <person name="Paumier D."/>
            <person name="Guillot M.-P."/>
            <person name="Gout L."/>
            <person name="Valade R."/>
        </authorList>
    </citation>
    <scope>NUCLEOTIDE SEQUENCE</scope>
    <source>
        <strain evidence="2">SE15195</strain>
    </source>
</reference>
<evidence type="ECO:0000259" key="1">
    <source>
        <dbReference type="Pfam" id="PF01728"/>
    </source>
</evidence>
<dbReference type="InterPro" id="IPR029063">
    <property type="entry name" value="SAM-dependent_MTases_sf"/>
</dbReference>
<keyword evidence="3" id="KW-1185">Reference proteome</keyword>
<proteinExistence type="predicted"/>